<dbReference type="InterPro" id="IPR037165">
    <property type="entry name" value="AldOxase/xan_DH_Mopterin-bd_sf"/>
</dbReference>
<dbReference type="PIRSF" id="PIRSF036389">
    <property type="entry name" value="IOR_B"/>
    <property type="match status" value="1"/>
</dbReference>
<dbReference type="EMBL" id="JBDIME010000029">
    <property type="protein sequence ID" value="MEN2792511.1"/>
    <property type="molecule type" value="Genomic_DNA"/>
</dbReference>
<dbReference type="InterPro" id="IPR006311">
    <property type="entry name" value="TAT_signal"/>
</dbReference>
<dbReference type="InterPro" id="IPR008274">
    <property type="entry name" value="AldOxase/xan_DH_MoCoBD1"/>
</dbReference>
<dbReference type="SMART" id="SM01008">
    <property type="entry name" value="Ald_Xan_dh_C"/>
    <property type="match status" value="1"/>
</dbReference>
<dbReference type="Pfam" id="PF02738">
    <property type="entry name" value="MoCoBD_1"/>
    <property type="match status" value="1"/>
</dbReference>
<protein>
    <submittedName>
        <fullName evidence="2">Molybdopterin cofactor-binding domain-containing protein</fullName>
    </submittedName>
</protein>
<comment type="caution">
    <text evidence="2">The sequence shown here is derived from an EMBL/GenBank/DDBJ whole genome shotgun (WGS) entry which is preliminary data.</text>
</comment>
<dbReference type="InterPro" id="IPR052516">
    <property type="entry name" value="N-heterocyclic_Hydroxylase"/>
</dbReference>
<dbReference type="InterPro" id="IPR046867">
    <property type="entry name" value="AldOxase/xan_DH_MoCoBD2"/>
</dbReference>
<dbReference type="Gene3D" id="3.30.365.10">
    <property type="entry name" value="Aldehyde oxidase/xanthine dehydrogenase, molybdopterin binding domain"/>
    <property type="match status" value="4"/>
</dbReference>
<dbReference type="Gene3D" id="3.90.1170.50">
    <property type="entry name" value="Aldehyde oxidase/xanthine dehydrogenase, a/b hammerhead"/>
    <property type="match status" value="1"/>
</dbReference>
<dbReference type="PROSITE" id="PS51318">
    <property type="entry name" value="TAT"/>
    <property type="match status" value="1"/>
</dbReference>
<evidence type="ECO:0000313" key="3">
    <source>
        <dbReference type="Proteomes" id="UP001419910"/>
    </source>
</evidence>
<dbReference type="InterPro" id="IPR012368">
    <property type="entry name" value="OxRdtase_Mopterin-bd_su_IorB"/>
</dbReference>
<dbReference type="RefSeq" id="WP_343889727.1">
    <property type="nucleotide sequence ID" value="NZ_BAAAEH010000023.1"/>
</dbReference>
<accession>A0ABU9Y9S4</accession>
<dbReference type="SUPFAM" id="SSF56003">
    <property type="entry name" value="Molybdenum cofactor-binding domain"/>
    <property type="match status" value="2"/>
</dbReference>
<dbReference type="InterPro" id="IPR000674">
    <property type="entry name" value="Ald_Oxase/Xan_DH_a/b"/>
</dbReference>
<dbReference type="Proteomes" id="UP001419910">
    <property type="component" value="Unassembled WGS sequence"/>
</dbReference>
<keyword evidence="3" id="KW-1185">Reference proteome</keyword>
<reference evidence="2 3" key="1">
    <citation type="submission" date="2024-05" db="EMBL/GenBank/DDBJ databases">
        <authorList>
            <person name="Liu Q."/>
            <person name="Xin Y.-H."/>
        </authorList>
    </citation>
    <scope>NUCLEOTIDE SEQUENCE [LARGE SCALE GENOMIC DNA]</scope>
    <source>
        <strain evidence="2 3">CGMCC 1.10181</strain>
    </source>
</reference>
<evidence type="ECO:0000313" key="2">
    <source>
        <dbReference type="EMBL" id="MEN2792511.1"/>
    </source>
</evidence>
<gene>
    <name evidence="2" type="ORF">ABC974_22980</name>
</gene>
<proteinExistence type="predicted"/>
<feature type="domain" description="Aldehyde oxidase/xanthine dehydrogenase a/b hammerhead" evidence="1">
    <location>
        <begin position="219"/>
        <end position="297"/>
    </location>
</feature>
<dbReference type="PANTHER" id="PTHR47495">
    <property type="entry name" value="ALDEHYDE DEHYDROGENASE"/>
    <property type="match status" value="1"/>
</dbReference>
<name>A0ABU9Y9S4_9SPHN</name>
<dbReference type="Pfam" id="PF20256">
    <property type="entry name" value="MoCoBD_2"/>
    <property type="match status" value="2"/>
</dbReference>
<organism evidence="2 3">
    <name type="scientific">Sphingomonas oligophenolica</name>
    <dbReference type="NCBI Taxonomy" id="301154"/>
    <lineage>
        <taxon>Bacteria</taxon>
        <taxon>Pseudomonadati</taxon>
        <taxon>Pseudomonadota</taxon>
        <taxon>Alphaproteobacteria</taxon>
        <taxon>Sphingomonadales</taxon>
        <taxon>Sphingomonadaceae</taxon>
        <taxon>Sphingomonas</taxon>
    </lineage>
</organism>
<sequence>MPVSAAPTPAAPLLTRRAMLQVGAALGGGLLVGFVGPGLAAEPEGSTARVSGFAPNAFIRIDPAGKVTLVMPQVEMGQGTYTSISMILAEELDAAWNQVAVEHAPPNDALYANPVFGLQATGNSNSIRAFWMPLRKAGAGTRAILVQAAASGWKVDPASCRTEASEVIHDSSGRRIGYGALTARAAGLKPPADPPLKDPKNFRLIGRSLRRLDTPEKVNGQAKYGIDAMPPGVKFATFAHSPVFGGRVGHVDDSRAKLVPGFRQVVVLDDLVAVVGDHMWAALQGLAALDISWIEGANAGVDTAQVRARLVAASRRVGVNAKNIGDVAKALEHDPIEVTYDVPFLAHAALEPMNCTVHVSGGGCEVWTGIQVVSRAQAIAAKVTGLPLDKVIVHNHLIGGGFGRRLEVDQVEKAVRIAQHVDSPVKVVWSREEDIQHDVYRPAWHDRLSATLKDGRIQGWHHVITGSSVLARWLPPAFVNGQDFDAVDCAQDMPYDIPNFRVDFVREEPPGVPTGFWRGVGPAHNVFVIESFIDELAHKAGADPVQFRLNMLGKAPRLQAALRLAADKSGWGTPLPPGCGRGVAVQPAFTSWIATVAEVAVDGDGNVTLRRMVCVVDTGIAVNPNTIVAQLQGGLVFGLTAALFGEITIDKGRVQQSNFHDYRMLRLNETPPIEVHVIRSGEMPGGIGEAGTTAAFAPLANAIFAATGKRLRRLPIDRDVLAGRKEA</sequence>
<dbReference type="PANTHER" id="PTHR47495:SF2">
    <property type="entry name" value="ALDEHYDE DEHYDROGENASE"/>
    <property type="match status" value="1"/>
</dbReference>
<evidence type="ECO:0000259" key="1">
    <source>
        <dbReference type="SMART" id="SM01008"/>
    </source>
</evidence>